<feature type="transmembrane region" description="Helical" evidence="2">
    <location>
        <begin position="101"/>
        <end position="123"/>
    </location>
</feature>
<sequence length="189" mass="21807">MRDIILILSEIMNQIHDILMVRVGINMTDKQLHFWVIGFIGLVTFLVVFVLVKLIQLLKFHTTILSFIFTFIMMTVFVFAIEIQQAVSNSGNMEFADAIAGLWGFIVFFAVYAVVAGLLYGMYRMARGKKTGRKKEKLKKDRSTPIVEKNTADSKAEIRPEPNIDTMDEQNEKPIRTRTETRKRKESIR</sequence>
<feature type="transmembrane region" description="Helical" evidence="2">
    <location>
        <begin position="32"/>
        <end position="52"/>
    </location>
</feature>
<name>A0A1I5Y9U1_9LACT</name>
<feature type="compositionally biased region" description="Basic and acidic residues" evidence="1">
    <location>
        <begin position="150"/>
        <end position="162"/>
    </location>
</feature>
<feature type="region of interest" description="Disordered" evidence="1">
    <location>
        <begin position="134"/>
        <end position="189"/>
    </location>
</feature>
<evidence type="ECO:0000313" key="4">
    <source>
        <dbReference type="Proteomes" id="UP000199136"/>
    </source>
</evidence>
<dbReference type="AlphaFoldDB" id="A0A1I5Y9U1"/>
<protein>
    <submittedName>
        <fullName evidence="3">Uncharacterized protein</fullName>
    </submittedName>
</protein>
<organism evidence="3 4">
    <name type="scientific">Desemzia incerta</name>
    <dbReference type="NCBI Taxonomy" id="82801"/>
    <lineage>
        <taxon>Bacteria</taxon>
        <taxon>Bacillati</taxon>
        <taxon>Bacillota</taxon>
        <taxon>Bacilli</taxon>
        <taxon>Lactobacillales</taxon>
        <taxon>Carnobacteriaceae</taxon>
        <taxon>Desemzia</taxon>
    </lineage>
</organism>
<keyword evidence="2" id="KW-0472">Membrane</keyword>
<keyword evidence="2" id="KW-1133">Transmembrane helix</keyword>
<keyword evidence="2" id="KW-0812">Transmembrane</keyword>
<dbReference type="Proteomes" id="UP000199136">
    <property type="component" value="Unassembled WGS sequence"/>
</dbReference>
<gene>
    <name evidence="3" type="ORF">SAMN04488506_1855</name>
</gene>
<proteinExistence type="predicted"/>
<evidence type="ECO:0000256" key="1">
    <source>
        <dbReference type="SAM" id="MobiDB-lite"/>
    </source>
</evidence>
<dbReference type="RefSeq" id="WP_092480884.1">
    <property type="nucleotide sequence ID" value="NZ_FOXW01000007.1"/>
</dbReference>
<evidence type="ECO:0000313" key="3">
    <source>
        <dbReference type="EMBL" id="SFQ40976.1"/>
    </source>
</evidence>
<dbReference type="EMBL" id="FOXW01000007">
    <property type="protein sequence ID" value="SFQ40976.1"/>
    <property type="molecule type" value="Genomic_DNA"/>
</dbReference>
<feature type="transmembrane region" description="Helical" evidence="2">
    <location>
        <begin position="64"/>
        <end position="81"/>
    </location>
</feature>
<dbReference type="STRING" id="82801.SAMN04488506_1855"/>
<keyword evidence="4" id="KW-1185">Reference proteome</keyword>
<dbReference type="OrthoDB" id="2868470at2"/>
<feature type="compositionally biased region" description="Basic and acidic residues" evidence="1">
    <location>
        <begin position="170"/>
        <end position="180"/>
    </location>
</feature>
<evidence type="ECO:0000256" key="2">
    <source>
        <dbReference type="SAM" id="Phobius"/>
    </source>
</evidence>
<reference evidence="3 4" key="1">
    <citation type="submission" date="2016-10" db="EMBL/GenBank/DDBJ databases">
        <authorList>
            <person name="de Groot N.N."/>
        </authorList>
    </citation>
    <scope>NUCLEOTIDE SEQUENCE [LARGE SCALE GENOMIC DNA]</scope>
    <source>
        <strain evidence="3 4">DSM 20581</strain>
    </source>
</reference>
<accession>A0A1I5Y9U1</accession>